<evidence type="ECO:0000256" key="1">
    <source>
        <dbReference type="SAM" id="SignalP"/>
    </source>
</evidence>
<evidence type="ECO:0000259" key="2">
    <source>
        <dbReference type="Pfam" id="PF14488"/>
    </source>
</evidence>
<dbReference type="Pfam" id="PF14488">
    <property type="entry name" value="DUF4434"/>
    <property type="match status" value="1"/>
</dbReference>
<dbReference type="Gene3D" id="3.20.20.80">
    <property type="entry name" value="Glycosidases"/>
    <property type="match status" value="1"/>
</dbReference>
<dbReference type="Proteomes" id="UP000725002">
    <property type="component" value="Unassembled WGS sequence"/>
</dbReference>
<evidence type="ECO:0000313" key="4">
    <source>
        <dbReference type="Proteomes" id="UP000725002"/>
    </source>
</evidence>
<reference evidence="3" key="2">
    <citation type="journal article" date="2021" name="PeerJ">
        <title>Extensive microbial diversity within the chicken gut microbiome revealed by metagenomics and culture.</title>
        <authorList>
            <person name="Gilroy R."/>
            <person name="Ravi A."/>
            <person name="Getino M."/>
            <person name="Pursley I."/>
            <person name="Horton D.L."/>
            <person name="Alikhan N.F."/>
            <person name="Baker D."/>
            <person name="Gharbi K."/>
            <person name="Hall N."/>
            <person name="Watson M."/>
            <person name="Adriaenssens E.M."/>
            <person name="Foster-Nyarko E."/>
            <person name="Jarju S."/>
            <person name="Secka A."/>
            <person name="Antonio M."/>
            <person name="Oren A."/>
            <person name="Chaudhuri R.R."/>
            <person name="La Ragione R."/>
            <person name="Hildebrand F."/>
            <person name="Pallen M.J."/>
        </authorList>
    </citation>
    <scope>NUCLEOTIDE SEQUENCE</scope>
    <source>
        <strain evidence="3">G3-8215</strain>
    </source>
</reference>
<feature type="signal peptide" evidence="1">
    <location>
        <begin position="1"/>
        <end position="23"/>
    </location>
</feature>
<protein>
    <submittedName>
        <fullName evidence="3">DUF4434 domain-containing protein</fullName>
    </submittedName>
</protein>
<gene>
    <name evidence="3" type="ORF">IAB75_03060</name>
</gene>
<dbReference type="AlphaFoldDB" id="A0A940IH46"/>
<dbReference type="SUPFAM" id="SSF51445">
    <property type="entry name" value="(Trans)glycosidases"/>
    <property type="match status" value="1"/>
</dbReference>
<dbReference type="InterPro" id="IPR017853">
    <property type="entry name" value="GH"/>
</dbReference>
<proteinExistence type="predicted"/>
<dbReference type="EMBL" id="JADILV010000021">
    <property type="protein sequence ID" value="MBO8483082.1"/>
    <property type="molecule type" value="Genomic_DNA"/>
</dbReference>
<comment type="caution">
    <text evidence="3">The sequence shown here is derived from an EMBL/GenBank/DDBJ whole genome shotgun (WGS) entry which is preliminary data.</text>
</comment>
<feature type="domain" description="DUF4434" evidence="2">
    <location>
        <begin position="55"/>
        <end position="316"/>
    </location>
</feature>
<evidence type="ECO:0000313" key="3">
    <source>
        <dbReference type="EMBL" id="MBO8483082.1"/>
    </source>
</evidence>
<accession>A0A940IH46</accession>
<keyword evidence="1" id="KW-0732">Signal</keyword>
<dbReference type="PROSITE" id="PS51257">
    <property type="entry name" value="PROKAR_LIPOPROTEIN"/>
    <property type="match status" value="1"/>
</dbReference>
<dbReference type="Gene3D" id="2.60.120.260">
    <property type="entry name" value="Galactose-binding domain-like"/>
    <property type="match status" value="1"/>
</dbReference>
<dbReference type="InterPro" id="IPR027849">
    <property type="entry name" value="DUF4434"/>
</dbReference>
<reference evidence="3" key="1">
    <citation type="submission" date="2020-10" db="EMBL/GenBank/DDBJ databases">
        <authorList>
            <person name="Gilroy R."/>
        </authorList>
    </citation>
    <scope>NUCLEOTIDE SEQUENCE</scope>
    <source>
        <strain evidence="3">G3-8215</strain>
    </source>
</reference>
<organism evidence="3 4">
    <name type="scientific">Candidatus Cryptobacteroides avicola</name>
    <dbReference type="NCBI Taxonomy" id="2840757"/>
    <lineage>
        <taxon>Bacteria</taxon>
        <taxon>Pseudomonadati</taxon>
        <taxon>Bacteroidota</taxon>
        <taxon>Bacteroidia</taxon>
        <taxon>Bacteroidales</taxon>
        <taxon>Candidatus Cryptobacteroides</taxon>
    </lineage>
</organism>
<feature type="chain" id="PRO_5037784262" evidence="1">
    <location>
        <begin position="24"/>
        <end position="498"/>
    </location>
</feature>
<sequence>MKLKYVLLLLLLFACVESSFSHTRPVKGTWVNLFWQDERNNYMNPRYMDITDPLLWKTKIEELHDMGMEYVVIMAVANEERACYPSGFMEPAYPEDRQSPVEAIMEAADECGMSVFMSCGWAKNQLDNLKDPDVKETQLRIMEETARLFSGHKSFYGWYLPVEDSFEPVLSDHAVQAVNALAARARELTPGKMVMISPYGLCNADYASPKFAEQIRRLKVDIIAYQDEVGCVREPMPMRRMKEHFKILGDIHEETGIRFWANVESFTWDRETNSWYSSLVPAAFGRYLSQLVGVSQAGVDNVLSFSIYGIYDRPGSPFPLGQPVWSNVAYNDYMDWLSGKGRWPLLEATFYDSVANGAQGKTVSASGASCPSLLTDGDFGYEDCGASQWCRFDGGKMEAVIDLENIAEICSLAVRFLNYAHAAVSIPRIVDFYVSDTGECFEKVSTVVMDNTPNVLHDCWIDLASTGPVSARGRYVKVVAECEDGDICCDEIFINPVF</sequence>
<name>A0A940IH46_9BACT</name>